<feature type="transmembrane region" description="Helical" evidence="7">
    <location>
        <begin position="280"/>
        <end position="300"/>
    </location>
</feature>
<sequence>MLFLLTVCLGALRIAGAATVPPGQQTTKNPLAGSNSPGLPQLVVQTDKELEVFRTNTVVQSCNFDTVTDRDPPFQISWYKLNADGFPDSAFLTSVHGQEVHVTDRQEELGLGGRVSIQPDGRSLNITDVSVHDEGTYRCEVIVFQPSIAKASSDVNLTVVDFQMRGYIENMVVERGTPVTLTAIVSGSNLPCQNSWAVDGNQPANNYVSEAILLDQNGRSTVTSTFLFQSDTIVTVTFTSYIPSAVNGTLPTVNNDTYENSRTVTVQLTIVFTDFCDCSVATFAAAEAGCTIAGFVLALFTNYVHTRYGFNKRQAISWYSVGYPLIVTLFLGVVVGIPVSFFAVQKVKMDVGSAAVIVISALIPFALLEKTLLKAVAACRQQAQESETQMAEADQNEDHRQHDNRH</sequence>
<evidence type="ECO:0000256" key="4">
    <source>
        <dbReference type="ARBA" id="ARBA00023180"/>
    </source>
</evidence>
<dbReference type="SMART" id="SM00409">
    <property type="entry name" value="IG"/>
    <property type="match status" value="1"/>
</dbReference>
<evidence type="ECO:0000256" key="8">
    <source>
        <dbReference type="SAM" id="SignalP"/>
    </source>
</evidence>
<name>A0A8J9VS73_BRALA</name>
<dbReference type="AlphaFoldDB" id="A0A8J9VS73"/>
<gene>
    <name evidence="10" type="primary">Hypp136</name>
    <name evidence="10" type="ORF">BLAG_LOCUS364</name>
</gene>
<dbReference type="InterPro" id="IPR036179">
    <property type="entry name" value="Ig-like_dom_sf"/>
</dbReference>
<evidence type="ECO:0000256" key="3">
    <source>
        <dbReference type="ARBA" id="ARBA00023157"/>
    </source>
</evidence>
<dbReference type="GO" id="GO:0098609">
    <property type="term" value="P:cell-cell adhesion"/>
    <property type="evidence" value="ECO:0007669"/>
    <property type="project" value="TreeGrafter"/>
</dbReference>
<evidence type="ECO:0000256" key="7">
    <source>
        <dbReference type="SAM" id="Phobius"/>
    </source>
</evidence>
<keyword evidence="3" id="KW-1015">Disulfide bond</keyword>
<keyword evidence="5" id="KW-0393">Immunoglobulin domain</keyword>
<dbReference type="GO" id="GO:0005886">
    <property type="term" value="C:plasma membrane"/>
    <property type="evidence" value="ECO:0007669"/>
    <property type="project" value="TreeGrafter"/>
</dbReference>
<dbReference type="Pfam" id="PF07686">
    <property type="entry name" value="V-set"/>
    <property type="match status" value="1"/>
</dbReference>
<feature type="compositionally biased region" description="Basic and acidic residues" evidence="6">
    <location>
        <begin position="396"/>
        <end position="406"/>
    </location>
</feature>
<reference evidence="10" key="1">
    <citation type="submission" date="2022-01" db="EMBL/GenBank/DDBJ databases">
        <authorList>
            <person name="Braso-Vives M."/>
        </authorList>
    </citation>
    <scope>NUCLEOTIDE SEQUENCE</scope>
</reference>
<feature type="domain" description="Ig-like" evidence="9">
    <location>
        <begin position="40"/>
        <end position="158"/>
    </location>
</feature>
<dbReference type="Proteomes" id="UP000838412">
    <property type="component" value="Chromosome 1"/>
</dbReference>
<evidence type="ECO:0000259" key="9">
    <source>
        <dbReference type="PROSITE" id="PS50835"/>
    </source>
</evidence>
<evidence type="ECO:0000256" key="5">
    <source>
        <dbReference type="ARBA" id="ARBA00023319"/>
    </source>
</evidence>
<keyword evidence="2 7" id="KW-0472">Membrane</keyword>
<dbReference type="EMBL" id="OV696686">
    <property type="protein sequence ID" value="CAH1226833.1"/>
    <property type="molecule type" value="Genomic_DNA"/>
</dbReference>
<dbReference type="OrthoDB" id="10006996at2759"/>
<evidence type="ECO:0000313" key="10">
    <source>
        <dbReference type="EMBL" id="CAH1226833.1"/>
    </source>
</evidence>
<dbReference type="PANTHER" id="PTHR11640">
    <property type="entry name" value="NEPHRIN"/>
    <property type="match status" value="1"/>
</dbReference>
<dbReference type="GO" id="GO:0050839">
    <property type="term" value="F:cell adhesion molecule binding"/>
    <property type="evidence" value="ECO:0007669"/>
    <property type="project" value="TreeGrafter"/>
</dbReference>
<dbReference type="GO" id="GO:0005911">
    <property type="term" value="C:cell-cell junction"/>
    <property type="evidence" value="ECO:0007669"/>
    <property type="project" value="TreeGrafter"/>
</dbReference>
<evidence type="ECO:0000256" key="2">
    <source>
        <dbReference type="ARBA" id="ARBA00023136"/>
    </source>
</evidence>
<evidence type="ECO:0000256" key="1">
    <source>
        <dbReference type="ARBA" id="ARBA00004479"/>
    </source>
</evidence>
<dbReference type="SUPFAM" id="SSF48726">
    <property type="entry name" value="Immunoglobulin"/>
    <property type="match status" value="1"/>
</dbReference>
<dbReference type="InterPro" id="IPR007110">
    <property type="entry name" value="Ig-like_dom"/>
</dbReference>
<proteinExistence type="predicted"/>
<keyword evidence="4" id="KW-0325">Glycoprotein</keyword>
<dbReference type="InterPro" id="IPR051275">
    <property type="entry name" value="Cell_adhesion_signaling"/>
</dbReference>
<keyword evidence="7" id="KW-1133">Transmembrane helix</keyword>
<dbReference type="Gene3D" id="2.60.40.10">
    <property type="entry name" value="Immunoglobulins"/>
    <property type="match status" value="1"/>
</dbReference>
<feature type="signal peptide" evidence="8">
    <location>
        <begin position="1"/>
        <end position="17"/>
    </location>
</feature>
<dbReference type="PROSITE" id="PS50835">
    <property type="entry name" value="IG_LIKE"/>
    <property type="match status" value="1"/>
</dbReference>
<feature type="chain" id="PRO_5035441903" evidence="8">
    <location>
        <begin position="18"/>
        <end position="406"/>
    </location>
</feature>
<dbReference type="PANTHER" id="PTHR11640:SF31">
    <property type="entry name" value="IRREGULAR CHIASM C-ROUGHEST PROTEIN-RELATED"/>
    <property type="match status" value="1"/>
</dbReference>
<feature type="region of interest" description="Disordered" evidence="6">
    <location>
        <begin position="387"/>
        <end position="406"/>
    </location>
</feature>
<dbReference type="InterPro" id="IPR003599">
    <property type="entry name" value="Ig_sub"/>
</dbReference>
<feature type="transmembrane region" description="Helical" evidence="7">
    <location>
        <begin position="351"/>
        <end position="368"/>
    </location>
</feature>
<protein>
    <submittedName>
        <fullName evidence="10">Hypp136 protein</fullName>
    </submittedName>
</protein>
<evidence type="ECO:0000256" key="6">
    <source>
        <dbReference type="SAM" id="MobiDB-lite"/>
    </source>
</evidence>
<feature type="transmembrane region" description="Helical" evidence="7">
    <location>
        <begin position="321"/>
        <end position="345"/>
    </location>
</feature>
<accession>A0A8J9VS73</accession>
<dbReference type="InterPro" id="IPR013783">
    <property type="entry name" value="Ig-like_fold"/>
</dbReference>
<comment type="subcellular location">
    <subcellularLocation>
        <location evidence="1">Membrane</location>
        <topology evidence="1">Single-pass type I membrane protein</topology>
    </subcellularLocation>
</comment>
<keyword evidence="7" id="KW-0812">Transmembrane</keyword>
<keyword evidence="11" id="KW-1185">Reference proteome</keyword>
<dbReference type="InterPro" id="IPR013106">
    <property type="entry name" value="Ig_V-set"/>
</dbReference>
<keyword evidence="8" id="KW-0732">Signal</keyword>
<evidence type="ECO:0000313" key="11">
    <source>
        <dbReference type="Proteomes" id="UP000838412"/>
    </source>
</evidence>
<organism evidence="10 11">
    <name type="scientific">Branchiostoma lanceolatum</name>
    <name type="common">Common lancelet</name>
    <name type="synonym">Amphioxus lanceolatum</name>
    <dbReference type="NCBI Taxonomy" id="7740"/>
    <lineage>
        <taxon>Eukaryota</taxon>
        <taxon>Metazoa</taxon>
        <taxon>Chordata</taxon>
        <taxon>Cephalochordata</taxon>
        <taxon>Leptocardii</taxon>
        <taxon>Amphioxiformes</taxon>
        <taxon>Branchiostomatidae</taxon>
        <taxon>Branchiostoma</taxon>
    </lineage>
</organism>